<dbReference type="EMBL" id="CAJNOC010000995">
    <property type="protein sequence ID" value="CAF0825053.1"/>
    <property type="molecule type" value="Genomic_DNA"/>
</dbReference>
<reference evidence="1" key="1">
    <citation type="submission" date="2021-02" db="EMBL/GenBank/DDBJ databases">
        <authorList>
            <person name="Nowell W R."/>
        </authorList>
    </citation>
    <scope>NUCLEOTIDE SEQUENCE</scope>
    <source>
        <strain evidence="1">Ploen Becks lab</strain>
    </source>
</reference>
<protein>
    <submittedName>
        <fullName evidence="1">Uncharacterized protein</fullName>
    </submittedName>
</protein>
<gene>
    <name evidence="1" type="ORF">OXX778_LOCUS7675</name>
</gene>
<name>A0A813ULH8_9BILA</name>
<dbReference type="Proteomes" id="UP000663879">
    <property type="component" value="Unassembled WGS sequence"/>
</dbReference>
<dbReference type="AlphaFoldDB" id="A0A813ULH8"/>
<evidence type="ECO:0000313" key="1">
    <source>
        <dbReference type="EMBL" id="CAF0825053.1"/>
    </source>
</evidence>
<evidence type="ECO:0000313" key="2">
    <source>
        <dbReference type="Proteomes" id="UP000663879"/>
    </source>
</evidence>
<sequence>MSKYINKIKKILKLNQSKLSKSSSASLKKRSSINIQLINTFARPVKLGHFSHSKITTNNSSYTKLKNSSEESSYDLESSMNSSNVTGILEMDSILDVNANHEQLVLPKAFGNPIYESLTDINYI</sequence>
<keyword evidence="2" id="KW-1185">Reference proteome</keyword>
<proteinExistence type="predicted"/>
<comment type="caution">
    <text evidence="1">The sequence shown here is derived from an EMBL/GenBank/DDBJ whole genome shotgun (WGS) entry which is preliminary data.</text>
</comment>
<accession>A0A813ULH8</accession>
<organism evidence="1 2">
    <name type="scientific">Brachionus calyciflorus</name>
    <dbReference type="NCBI Taxonomy" id="104777"/>
    <lineage>
        <taxon>Eukaryota</taxon>
        <taxon>Metazoa</taxon>
        <taxon>Spiralia</taxon>
        <taxon>Gnathifera</taxon>
        <taxon>Rotifera</taxon>
        <taxon>Eurotatoria</taxon>
        <taxon>Monogononta</taxon>
        <taxon>Pseudotrocha</taxon>
        <taxon>Ploima</taxon>
        <taxon>Brachionidae</taxon>
        <taxon>Brachionus</taxon>
    </lineage>
</organism>